<protein>
    <recommendedName>
        <fullName evidence="2">Tail tube protein</fullName>
    </recommendedName>
</protein>
<evidence type="ECO:0008006" key="2">
    <source>
        <dbReference type="Google" id="ProtNLM"/>
    </source>
</evidence>
<reference evidence="1" key="1">
    <citation type="journal article" date="2014" name="Front. Microbiol.">
        <title>High frequency of phylogenetically diverse reductive dehalogenase-homologous genes in deep subseafloor sedimentary metagenomes.</title>
        <authorList>
            <person name="Kawai M."/>
            <person name="Futagami T."/>
            <person name="Toyoda A."/>
            <person name="Takaki Y."/>
            <person name="Nishi S."/>
            <person name="Hori S."/>
            <person name="Arai W."/>
            <person name="Tsubouchi T."/>
            <person name="Morono Y."/>
            <person name="Uchiyama I."/>
            <person name="Ito T."/>
            <person name="Fujiyama A."/>
            <person name="Inagaki F."/>
            <person name="Takami H."/>
        </authorList>
    </citation>
    <scope>NUCLEOTIDE SEQUENCE</scope>
    <source>
        <strain evidence="1">Expedition CK06-06</strain>
    </source>
</reference>
<sequence length="138" mass="14956">MAEPLINGRAYDYVDIQVSILGAELNGVTEVNYTSTQEKVNNFGTGVFPTSRGRAARDTAGSIGLSMNEVEALREIAPLGNLLDIPAFDIVVVFGNVQAPQTHIVKNCEFLSDGTETSQGDTSVNRVYDFVASHVQYR</sequence>
<gene>
    <name evidence="1" type="ORF">S01H1_19353</name>
</gene>
<proteinExistence type="predicted"/>
<evidence type="ECO:0000313" key="1">
    <source>
        <dbReference type="EMBL" id="GAF93645.1"/>
    </source>
</evidence>
<dbReference type="EMBL" id="BARS01010445">
    <property type="protein sequence ID" value="GAF93645.1"/>
    <property type="molecule type" value="Genomic_DNA"/>
</dbReference>
<comment type="caution">
    <text evidence="1">The sequence shown here is derived from an EMBL/GenBank/DDBJ whole genome shotgun (WGS) entry which is preliminary data.</text>
</comment>
<accession>X0UYZ8</accession>
<name>X0UYZ8_9ZZZZ</name>
<dbReference type="AlphaFoldDB" id="X0UYZ8"/>
<organism evidence="1">
    <name type="scientific">marine sediment metagenome</name>
    <dbReference type="NCBI Taxonomy" id="412755"/>
    <lineage>
        <taxon>unclassified sequences</taxon>
        <taxon>metagenomes</taxon>
        <taxon>ecological metagenomes</taxon>
    </lineage>
</organism>